<evidence type="ECO:0000313" key="7">
    <source>
        <dbReference type="EMBL" id="CCB86753.1"/>
    </source>
</evidence>
<feature type="domain" description="Recombinase" evidence="5">
    <location>
        <begin position="76"/>
        <end position="125"/>
    </location>
</feature>
<organism evidence="7 8">
    <name type="scientific">Parachlamydia acanthamoebae (strain UV7)</name>
    <dbReference type="NCBI Taxonomy" id="765952"/>
    <lineage>
        <taxon>Bacteria</taxon>
        <taxon>Pseudomonadati</taxon>
        <taxon>Chlamydiota</taxon>
        <taxon>Chlamydiia</taxon>
        <taxon>Parachlamydiales</taxon>
        <taxon>Parachlamydiaceae</taxon>
        <taxon>Parachlamydia</taxon>
    </lineage>
</organism>
<dbReference type="Gene3D" id="3.40.50.1390">
    <property type="entry name" value="Resolvase, N-terminal catalytic domain"/>
    <property type="match status" value="1"/>
</dbReference>
<dbReference type="InterPro" id="IPR025827">
    <property type="entry name" value="Zn_ribbon_recom_dom"/>
</dbReference>
<dbReference type="InterPro" id="IPR011109">
    <property type="entry name" value="DNA_bind_recombinase_dom"/>
</dbReference>
<feature type="region of interest" description="Disordered" evidence="3">
    <location>
        <begin position="1"/>
        <end position="21"/>
    </location>
</feature>
<name>F8L0K5_PARAV</name>
<dbReference type="Pfam" id="PF07508">
    <property type="entry name" value="Recombinase"/>
    <property type="match status" value="1"/>
</dbReference>
<evidence type="ECO:0008006" key="9">
    <source>
        <dbReference type="Google" id="ProtNLM"/>
    </source>
</evidence>
<feature type="domain" description="Resolvase/invertase-type recombinase catalytic" evidence="4">
    <location>
        <begin position="5"/>
        <end position="74"/>
    </location>
</feature>
<dbReference type="Proteomes" id="UP000000495">
    <property type="component" value="Chromosome"/>
</dbReference>
<dbReference type="InterPro" id="IPR006119">
    <property type="entry name" value="Resolv_N"/>
</dbReference>
<evidence type="ECO:0000259" key="6">
    <source>
        <dbReference type="Pfam" id="PF13408"/>
    </source>
</evidence>
<keyword evidence="1" id="KW-0238">DNA-binding</keyword>
<evidence type="ECO:0000256" key="1">
    <source>
        <dbReference type="ARBA" id="ARBA00023125"/>
    </source>
</evidence>
<dbReference type="Pfam" id="PF13408">
    <property type="entry name" value="Zn_ribbon_recom"/>
    <property type="match status" value="1"/>
</dbReference>
<evidence type="ECO:0000256" key="3">
    <source>
        <dbReference type="SAM" id="MobiDB-lite"/>
    </source>
</evidence>
<dbReference type="GO" id="GO:0000150">
    <property type="term" value="F:DNA strand exchange activity"/>
    <property type="evidence" value="ECO:0007669"/>
    <property type="project" value="InterPro"/>
</dbReference>
<dbReference type="PANTHER" id="PTHR30461">
    <property type="entry name" value="DNA-INVERTASE FROM LAMBDOID PROPHAGE"/>
    <property type="match status" value="1"/>
</dbReference>
<evidence type="ECO:0000259" key="5">
    <source>
        <dbReference type="Pfam" id="PF07508"/>
    </source>
</evidence>
<dbReference type="AlphaFoldDB" id="F8L0K5"/>
<protein>
    <recommendedName>
        <fullName evidence="9">Recombinase domain-containing protein</fullName>
    </recommendedName>
</protein>
<reference evidence="7 8" key="2">
    <citation type="journal article" date="2011" name="Mol. Biol. Evol.">
        <title>Unity in variety--the pan-genome of the Chlamydiae.</title>
        <authorList>
            <person name="Collingro A."/>
            <person name="Tischler P."/>
            <person name="Weinmaier T."/>
            <person name="Penz T."/>
            <person name="Heinz E."/>
            <person name="Brunham R.C."/>
            <person name="Read T.D."/>
            <person name="Bavoil P.M."/>
            <person name="Sachse K."/>
            <person name="Kahane S."/>
            <person name="Friedman M.G."/>
            <person name="Rattei T."/>
            <person name="Myers G.S."/>
            <person name="Horn M."/>
        </authorList>
    </citation>
    <scope>NUCLEOTIDE SEQUENCE [LARGE SCALE GENOMIC DNA]</scope>
    <source>
        <strain evidence="8">UV7</strain>
    </source>
</reference>
<dbReference type="HOGENOM" id="CLU_010686_18_17_0"/>
<keyword evidence="2" id="KW-0233">DNA recombination</keyword>
<dbReference type="KEGG" id="puv:PUV_18030"/>
<sequence length="384" mass="44687">MKAMLLARVSSKEQEEGQSIPAQERRLREYAERKGLTIDQVFKITESSTKDTRKEFEKILVQIRKSKERIALVADTMKGNKVARSQIDSILKNPFYCGKMRTKYGLAEHHYKPLISPSLFQQAQDVSAVYHKKPHKKISEPFILRGMISCAHCGCTVTPKIHKKRYIYYSCTNAKGICKKAYIREEPLVESLSQYFDHIALSEEQITDVTSYLKKIHESESLFHTESLMTLRKEQDRIQKRVSQMYDDKLDGLIDEKMYLEKVRDYKARQAEIVERMARHEKADQNFYVTANMAMNLAARAREIFQSSEVEEKRKLLNLVFQNLKLEGKNMSIDTCEPFTTLVDYKQCPKGWGRLDSNQRSPKARELQSLAIAAMRHPLRGCWQ</sequence>
<dbReference type="PANTHER" id="PTHR30461:SF2">
    <property type="entry name" value="SERINE RECOMBINASE PINE-RELATED"/>
    <property type="match status" value="1"/>
</dbReference>
<evidence type="ECO:0000313" key="8">
    <source>
        <dbReference type="Proteomes" id="UP000000495"/>
    </source>
</evidence>
<proteinExistence type="predicted"/>
<dbReference type="EMBL" id="FR872580">
    <property type="protein sequence ID" value="CCB86753.1"/>
    <property type="molecule type" value="Genomic_DNA"/>
</dbReference>
<evidence type="ECO:0000259" key="4">
    <source>
        <dbReference type="Pfam" id="PF00239"/>
    </source>
</evidence>
<dbReference type="STRING" id="765952.PUV_18030"/>
<dbReference type="Pfam" id="PF00239">
    <property type="entry name" value="Resolvase"/>
    <property type="match status" value="1"/>
</dbReference>
<dbReference type="eggNOG" id="COG1961">
    <property type="taxonomic scope" value="Bacteria"/>
</dbReference>
<evidence type="ECO:0000256" key="2">
    <source>
        <dbReference type="ARBA" id="ARBA00023172"/>
    </source>
</evidence>
<accession>F8L0K5</accession>
<dbReference type="GO" id="GO:0003677">
    <property type="term" value="F:DNA binding"/>
    <property type="evidence" value="ECO:0007669"/>
    <property type="project" value="UniProtKB-KW"/>
</dbReference>
<feature type="domain" description="Recombinase zinc beta ribbon" evidence="6">
    <location>
        <begin position="143"/>
        <end position="188"/>
    </location>
</feature>
<dbReference type="InterPro" id="IPR050639">
    <property type="entry name" value="SSR_resolvase"/>
</dbReference>
<dbReference type="SUPFAM" id="SSF53041">
    <property type="entry name" value="Resolvase-like"/>
    <property type="match status" value="1"/>
</dbReference>
<dbReference type="InterPro" id="IPR036162">
    <property type="entry name" value="Resolvase-like_N_sf"/>
</dbReference>
<gene>
    <name evidence="7" type="ordered locus">PUV_18030</name>
</gene>
<reference key="1">
    <citation type="journal article" date="2011" name="Mol. Biol. Evol.">
        <title>Unity in variety -- the pan-genome of the Chlamydiae.</title>
        <authorList>
            <person name="Collingro A."/>
            <person name="Tischler P."/>
            <person name="Weinmaier T."/>
            <person name="Penz T."/>
            <person name="Heinz E."/>
            <person name="Brunham R.C."/>
            <person name="Read T.D."/>
            <person name="Bavoil P.M."/>
            <person name="Sachse K."/>
            <person name="Kahane S."/>
            <person name="Friedman M.G."/>
            <person name="Rattei T."/>
            <person name="Myers G.S.A."/>
            <person name="Horn M."/>
        </authorList>
    </citation>
    <scope>NUCLEOTIDE SEQUENCE</scope>
    <source>
        <strain>UV7</strain>
    </source>
</reference>
<keyword evidence="8" id="KW-1185">Reference proteome</keyword>